<reference evidence="3" key="2">
    <citation type="submission" date="2023-06" db="EMBL/GenBank/DDBJ databases">
        <authorList>
            <consortium name="Lawrence Berkeley National Laboratory"/>
            <person name="Haridas S."/>
            <person name="Hensen N."/>
            <person name="Bonometti L."/>
            <person name="Westerberg I."/>
            <person name="Brannstrom I.O."/>
            <person name="Guillou S."/>
            <person name="Cros-Aarteil S."/>
            <person name="Calhoun S."/>
            <person name="Kuo A."/>
            <person name="Mondo S."/>
            <person name="Pangilinan J."/>
            <person name="Riley R."/>
            <person name="Labutti K."/>
            <person name="Andreopoulos B."/>
            <person name="Lipzen A."/>
            <person name="Chen C."/>
            <person name="Yanf M."/>
            <person name="Daum C."/>
            <person name="Ng V."/>
            <person name="Clum A."/>
            <person name="Steindorff A."/>
            <person name="Ohm R."/>
            <person name="Martin F."/>
            <person name="Silar P."/>
            <person name="Natvig D."/>
            <person name="Lalanne C."/>
            <person name="Gautier V."/>
            <person name="Ament-Velasquez S.L."/>
            <person name="Kruys A."/>
            <person name="Hutchinson M.I."/>
            <person name="Powell A.J."/>
            <person name="Barry K."/>
            <person name="Miller A.N."/>
            <person name="Grigoriev I.V."/>
            <person name="Debuchy R."/>
            <person name="Gladieux P."/>
            <person name="Thoren M.H."/>
            <person name="Johannesson H."/>
        </authorList>
    </citation>
    <scope>NUCLEOTIDE SEQUENCE</scope>
    <source>
        <strain evidence="3">CBS 168.71</strain>
    </source>
</reference>
<gene>
    <name evidence="3" type="ORF">B0H64DRAFT_144795</name>
</gene>
<dbReference type="PANTHER" id="PTHR38790">
    <property type="entry name" value="2EXR DOMAIN-CONTAINING PROTEIN-RELATED"/>
    <property type="match status" value="1"/>
</dbReference>
<evidence type="ECO:0000256" key="1">
    <source>
        <dbReference type="SAM" id="MobiDB-lite"/>
    </source>
</evidence>
<evidence type="ECO:0000313" key="3">
    <source>
        <dbReference type="EMBL" id="KAK3295357.1"/>
    </source>
</evidence>
<feature type="region of interest" description="Disordered" evidence="1">
    <location>
        <begin position="14"/>
        <end position="73"/>
    </location>
</feature>
<protein>
    <recommendedName>
        <fullName evidence="2">DUF7730 domain-containing protein</fullName>
    </recommendedName>
</protein>
<comment type="caution">
    <text evidence="3">The sequence shown here is derived from an EMBL/GenBank/DDBJ whole genome shotgun (WGS) entry which is preliminary data.</text>
</comment>
<feature type="domain" description="DUF7730" evidence="2">
    <location>
        <begin position="65"/>
        <end position="219"/>
    </location>
</feature>
<name>A0AAE0HF11_9PEZI</name>
<dbReference type="AlphaFoldDB" id="A0AAE0HF11"/>
<dbReference type="GeneID" id="87835279"/>
<dbReference type="InterPro" id="IPR056632">
    <property type="entry name" value="DUF7730"/>
</dbReference>
<accession>A0AAE0HF11</accession>
<organism evidence="3 4">
    <name type="scientific">Chaetomium fimeti</name>
    <dbReference type="NCBI Taxonomy" id="1854472"/>
    <lineage>
        <taxon>Eukaryota</taxon>
        <taxon>Fungi</taxon>
        <taxon>Dikarya</taxon>
        <taxon>Ascomycota</taxon>
        <taxon>Pezizomycotina</taxon>
        <taxon>Sordariomycetes</taxon>
        <taxon>Sordariomycetidae</taxon>
        <taxon>Sordariales</taxon>
        <taxon>Chaetomiaceae</taxon>
        <taxon>Chaetomium</taxon>
    </lineage>
</organism>
<proteinExistence type="predicted"/>
<dbReference type="RefSeq" id="XP_062658871.1">
    <property type="nucleotide sequence ID" value="XM_062798331.1"/>
</dbReference>
<sequence length="379" mass="42287">MGFIRQVLNKKLINRRQQQPQQQHGNPDEPPPTTLIPFPPNHALADLPTLPYPRRPLTPTPAHPQQPTSPFFRLPPEIRHQIYQLVLAGREMHLDMRYTAAETSTPHSTAGASLHSARRWHWRASTCHRHPAAQPLADRCGWGGPPPTACHLFPDTSCGVGAEVLGLLCACRLAYREVVDVLYAGNRFHVGTGSVVLYTPRLLPAERTGAVRRLVYRVTEESVWDYAEDHLGIEPGLPAYRVLLGRLPRAFPALVGLMVLVEGALERGHVHWGRGERAPLDPGAVRECLLEAMDGVVRDFGAQLGECVLAMGHAAFDRVMGEESARAEKVEVNQGMWLQFWRPVGPSRRRGRLDAGYWVRRVTPKEMTGSELEFNSLVV</sequence>
<dbReference type="Proteomes" id="UP001278766">
    <property type="component" value="Unassembled WGS sequence"/>
</dbReference>
<evidence type="ECO:0000259" key="2">
    <source>
        <dbReference type="Pfam" id="PF24864"/>
    </source>
</evidence>
<dbReference type="PANTHER" id="PTHR38790:SF4">
    <property type="entry name" value="2EXR DOMAIN-CONTAINING PROTEIN"/>
    <property type="match status" value="1"/>
</dbReference>
<dbReference type="Pfam" id="PF24864">
    <property type="entry name" value="DUF7730"/>
    <property type="match status" value="1"/>
</dbReference>
<evidence type="ECO:0000313" key="4">
    <source>
        <dbReference type="Proteomes" id="UP001278766"/>
    </source>
</evidence>
<reference evidence="3" key="1">
    <citation type="journal article" date="2023" name="Mol. Phylogenet. Evol.">
        <title>Genome-scale phylogeny and comparative genomics of the fungal order Sordariales.</title>
        <authorList>
            <person name="Hensen N."/>
            <person name="Bonometti L."/>
            <person name="Westerberg I."/>
            <person name="Brannstrom I.O."/>
            <person name="Guillou S."/>
            <person name="Cros-Aarteil S."/>
            <person name="Calhoun S."/>
            <person name="Haridas S."/>
            <person name="Kuo A."/>
            <person name="Mondo S."/>
            <person name="Pangilinan J."/>
            <person name="Riley R."/>
            <person name="LaButti K."/>
            <person name="Andreopoulos B."/>
            <person name="Lipzen A."/>
            <person name="Chen C."/>
            <person name="Yan M."/>
            <person name="Daum C."/>
            <person name="Ng V."/>
            <person name="Clum A."/>
            <person name="Steindorff A."/>
            <person name="Ohm R.A."/>
            <person name="Martin F."/>
            <person name="Silar P."/>
            <person name="Natvig D.O."/>
            <person name="Lalanne C."/>
            <person name="Gautier V."/>
            <person name="Ament-Velasquez S.L."/>
            <person name="Kruys A."/>
            <person name="Hutchinson M.I."/>
            <person name="Powell A.J."/>
            <person name="Barry K."/>
            <person name="Miller A.N."/>
            <person name="Grigoriev I.V."/>
            <person name="Debuchy R."/>
            <person name="Gladieux P."/>
            <person name="Hiltunen Thoren M."/>
            <person name="Johannesson H."/>
        </authorList>
    </citation>
    <scope>NUCLEOTIDE SEQUENCE</scope>
    <source>
        <strain evidence="3">CBS 168.71</strain>
    </source>
</reference>
<feature type="compositionally biased region" description="Pro residues" evidence="1">
    <location>
        <begin position="28"/>
        <end position="40"/>
    </location>
</feature>
<feature type="compositionally biased region" description="Pro residues" evidence="1">
    <location>
        <begin position="50"/>
        <end position="64"/>
    </location>
</feature>
<keyword evidence="4" id="KW-1185">Reference proteome</keyword>
<dbReference type="EMBL" id="JAUEPN010000004">
    <property type="protein sequence ID" value="KAK3295357.1"/>
    <property type="molecule type" value="Genomic_DNA"/>
</dbReference>